<proteinExistence type="predicted"/>
<dbReference type="Proteomes" id="UP000281553">
    <property type="component" value="Unassembled WGS sequence"/>
</dbReference>
<gene>
    <name evidence="1" type="ORF">DILT_LOCUS13845</name>
</gene>
<keyword evidence="2" id="KW-1185">Reference proteome</keyword>
<reference evidence="1 2" key="1">
    <citation type="submission" date="2018-11" db="EMBL/GenBank/DDBJ databases">
        <authorList>
            <consortium name="Pathogen Informatics"/>
        </authorList>
    </citation>
    <scope>NUCLEOTIDE SEQUENCE [LARGE SCALE GENOMIC DNA]</scope>
</reference>
<accession>A0A3P7PU31</accession>
<evidence type="ECO:0000313" key="2">
    <source>
        <dbReference type="Proteomes" id="UP000281553"/>
    </source>
</evidence>
<evidence type="ECO:0000313" key="1">
    <source>
        <dbReference type="EMBL" id="VDN21496.1"/>
    </source>
</evidence>
<dbReference type="EMBL" id="UYRU01071832">
    <property type="protein sequence ID" value="VDN21496.1"/>
    <property type="molecule type" value="Genomic_DNA"/>
</dbReference>
<sequence length="83" mass="7898">MCGGGGCGCGGCGCGYSGGGCGVVVAVVADSTTMPMTSDPDGMVAATRAELHRVADVPVVDKVVAAALMAAAAGKSIEAGRHK</sequence>
<dbReference type="AlphaFoldDB" id="A0A3P7PU31"/>
<name>A0A3P7PU31_DIBLA</name>
<protein>
    <submittedName>
        <fullName evidence="1">Uncharacterized protein</fullName>
    </submittedName>
</protein>
<organism evidence="1 2">
    <name type="scientific">Dibothriocephalus latus</name>
    <name type="common">Fish tapeworm</name>
    <name type="synonym">Diphyllobothrium latum</name>
    <dbReference type="NCBI Taxonomy" id="60516"/>
    <lineage>
        <taxon>Eukaryota</taxon>
        <taxon>Metazoa</taxon>
        <taxon>Spiralia</taxon>
        <taxon>Lophotrochozoa</taxon>
        <taxon>Platyhelminthes</taxon>
        <taxon>Cestoda</taxon>
        <taxon>Eucestoda</taxon>
        <taxon>Diphyllobothriidea</taxon>
        <taxon>Diphyllobothriidae</taxon>
        <taxon>Dibothriocephalus</taxon>
    </lineage>
</organism>